<dbReference type="AlphaFoldDB" id="A0A2N5X2E2"/>
<evidence type="ECO:0000259" key="1">
    <source>
        <dbReference type="Pfam" id="PF13579"/>
    </source>
</evidence>
<dbReference type="Pfam" id="PF13579">
    <property type="entry name" value="Glyco_trans_4_4"/>
    <property type="match status" value="1"/>
</dbReference>
<gene>
    <name evidence="2" type="ORF">C0039_11660</name>
</gene>
<dbReference type="InterPro" id="IPR028098">
    <property type="entry name" value="Glyco_trans_4-like_N"/>
</dbReference>
<sequence length="362" mass="40807">MNILFLCKRFYTGSDLIKERFGRLYHFPRHWADCGHRVTVVAADYKSMKSTHLQEPNLHIVAAPFFKPWAGFGAKIRESVKANPPDIVIASCDSHFGYIGMRLAQKLNVPFVFDLYHNYEDFGSNRVPGMRWMYRKALSNAALVVCDSERLAERIGTYSQNTHIAPQATDNTVFRALDRDDCCEKLGLDKNHRNLVYVGNVDSRFDENTLIRTVELLAESGHQPRLIIAGPGLSDLHSNHPLVHYLGRLPQEKIPLVIGCADLCLIPYRRTLLAETCNPCKLSEYIACGRPIIASNISNIAEYLPRSGYLCYEPENVDSLLASISAQLARPILEEQGTALLWENVGAEYLIELEKLTTLAAR</sequence>
<dbReference type="OrthoDB" id="9802525at2"/>
<proteinExistence type="predicted"/>
<feature type="domain" description="Glycosyltransferase subfamily 4-like N-terminal" evidence="1">
    <location>
        <begin position="29"/>
        <end position="156"/>
    </location>
</feature>
<dbReference type="Pfam" id="PF13692">
    <property type="entry name" value="Glyco_trans_1_4"/>
    <property type="match status" value="1"/>
</dbReference>
<accession>A0A2N5X2E2</accession>
<dbReference type="PANTHER" id="PTHR45947:SF3">
    <property type="entry name" value="SULFOQUINOVOSYL TRANSFERASE SQD2"/>
    <property type="match status" value="1"/>
</dbReference>
<comment type="caution">
    <text evidence="2">The sequence shown here is derived from an EMBL/GenBank/DDBJ whole genome shotgun (WGS) entry which is preliminary data.</text>
</comment>
<dbReference type="Gene3D" id="3.40.50.2000">
    <property type="entry name" value="Glycogen Phosphorylase B"/>
    <property type="match status" value="2"/>
</dbReference>
<dbReference type="PANTHER" id="PTHR45947">
    <property type="entry name" value="SULFOQUINOVOSYL TRANSFERASE SQD2"/>
    <property type="match status" value="1"/>
</dbReference>
<evidence type="ECO:0000313" key="3">
    <source>
        <dbReference type="Proteomes" id="UP000235005"/>
    </source>
</evidence>
<keyword evidence="3" id="KW-1185">Reference proteome</keyword>
<evidence type="ECO:0000313" key="2">
    <source>
        <dbReference type="EMBL" id="PLW68661.1"/>
    </source>
</evidence>
<dbReference type="GO" id="GO:0016758">
    <property type="term" value="F:hexosyltransferase activity"/>
    <property type="evidence" value="ECO:0007669"/>
    <property type="project" value="TreeGrafter"/>
</dbReference>
<reference evidence="2 3" key="1">
    <citation type="submission" date="2018-01" db="EMBL/GenBank/DDBJ databases">
        <title>The draft genome sequence of Halioglobus lutimaris HF004.</title>
        <authorList>
            <person name="Du Z.-J."/>
            <person name="Shi M.-J."/>
        </authorList>
    </citation>
    <scope>NUCLEOTIDE SEQUENCE [LARGE SCALE GENOMIC DNA]</scope>
    <source>
        <strain evidence="2 3">HF004</strain>
    </source>
</reference>
<dbReference type="EMBL" id="PKUS01000012">
    <property type="protein sequence ID" value="PLW68661.1"/>
    <property type="molecule type" value="Genomic_DNA"/>
</dbReference>
<organism evidence="2 3">
    <name type="scientific">Pseudohalioglobus lutimaris</name>
    <dbReference type="NCBI Taxonomy" id="1737061"/>
    <lineage>
        <taxon>Bacteria</taxon>
        <taxon>Pseudomonadati</taxon>
        <taxon>Pseudomonadota</taxon>
        <taxon>Gammaproteobacteria</taxon>
        <taxon>Cellvibrionales</taxon>
        <taxon>Halieaceae</taxon>
        <taxon>Pseudohalioglobus</taxon>
    </lineage>
</organism>
<dbReference type="InterPro" id="IPR050194">
    <property type="entry name" value="Glycosyltransferase_grp1"/>
</dbReference>
<protein>
    <recommendedName>
        <fullName evidence="1">Glycosyltransferase subfamily 4-like N-terminal domain-containing protein</fullName>
    </recommendedName>
</protein>
<name>A0A2N5X2E2_9GAMM</name>
<dbReference type="SUPFAM" id="SSF53756">
    <property type="entry name" value="UDP-Glycosyltransferase/glycogen phosphorylase"/>
    <property type="match status" value="1"/>
</dbReference>
<dbReference type="RefSeq" id="WP_075999116.1">
    <property type="nucleotide sequence ID" value="NZ_PKUS01000012.1"/>
</dbReference>
<dbReference type="Proteomes" id="UP000235005">
    <property type="component" value="Unassembled WGS sequence"/>
</dbReference>